<keyword evidence="6" id="KW-1185">Reference proteome</keyword>
<reference evidence="5 6" key="1">
    <citation type="journal article" date="2007" name="Science">
        <title>Sea anemone genome reveals ancestral eumetazoan gene repertoire and genomic organization.</title>
        <authorList>
            <person name="Putnam N.H."/>
            <person name="Srivastava M."/>
            <person name="Hellsten U."/>
            <person name="Dirks B."/>
            <person name="Chapman J."/>
            <person name="Salamov A."/>
            <person name="Terry A."/>
            <person name="Shapiro H."/>
            <person name="Lindquist E."/>
            <person name="Kapitonov V.V."/>
            <person name="Jurka J."/>
            <person name="Genikhovich G."/>
            <person name="Grigoriev I.V."/>
            <person name="Lucas S.M."/>
            <person name="Steele R.E."/>
            <person name="Finnerty J.R."/>
            <person name="Technau U."/>
            <person name="Martindale M.Q."/>
            <person name="Rokhsar D.S."/>
        </authorList>
    </citation>
    <scope>NUCLEOTIDE SEQUENCE [LARGE SCALE GENOMIC DNA]</scope>
    <source>
        <strain evidence="6">CH2 X CH6</strain>
    </source>
</reference>
<feature type="non-terminal residue" evidence="5">
    <location>
        <position position="92"/>
    </location>
</feature>
<evidence type="ECO:0000313" key="6">
    <source>
        <dbReference type="Proteomes" id="UP000001593"/>
    </source>
</evidence>
<sequence length="92" mass="10217">PDISTYPSPQTITEGENVTLLCVAEGRPSPSYQWFKDDSPFDAKYNTRASLSEGNLIFTKVSRDDHGQYYCLTNNSVSNVTSSIAKLTVFCK</sequence>
<dbReference type="SMART" id="SM00408">
    <property type="entry name" value="IGc2"/>
    <property type="match status" value="1"/>
</dbReference>
<dbReference type="PROSITE" id="PS50835">
    <property type="entry name" value="IG_LIKE"/>
    <property type="match status" value="1"/>
</dbReference>
<keyword evidence="1" id="KW-0677">Repeat</keyword>
<dbReference type="SUPFAM" id="SSF48726">
    <property type="entry name" value="Immunoglobulin"/>
    <property type="match status" value="1"/>
</dbReference>
<gene>
    <name evidence="5" type="ORF">NEMVEDRAFT_v1g9122</name>
</gene>
<dbReference type="InterPro" id="IPR003598">
    <property type="entry name" value="Ig_sub2"/>
</dbReference>
<dbReference type="AlphaFoldDB" id="A7TCT6"/>
<evidence type="ECO:0000259" key="4">
    <source>
        <dbReference type="PROSITE" id="PS50835"/>
    </source>
</evidence>
<evidence type="ECO:0000256" key="3">
    <source>
        <dbReference type="ARBA" id="ARBA00023319"/>
    </source>
</evidence>
<dbReference type="PANTHER" id="PTHR10075">
    <property type="entry name" value="BASIGIN RELATED"/>
    <property type="match status" value="1"/>
</dbReference>
<dbReference type="InterPro" id="IPR013783">
    <property type="entry name" value="Ig-like_fold"/>
</dbReference>
<keyword evidence="3" id="KW-0393">Immunoglobulin domain</keyword>
<keyword evidence="2" id="KW-1015">Disulfide bond</keyword>
<protein>
    <recommendedName>
        <fullName evidence="4">Ig-like domain-containing protein</fullName>
    </recommendedName>
</protein>
<dbReference type="Proteomes" id="UP000001593">
    <property type="component" value="Unassembled WGS sequence"/>
</dbReference>
<feature type="non-terminal residue" evidence="5">
    <location>
        <position position="1"/>
    </location>
</feature>
<organism evidence="5 6">
    <name type="scientific">Nematostella vectensis</name>
    <name type="common">Starlet sea anemone</name>
    <dbReference type="NCBI Taxonomy" id="45351"/>
    <lineage>
        <taxon>Eukaryota</taxon>
        <taxon>Metazoa</taxon>
        <taxon>Cnidaria</taxon>
        <taxon>Anthozoa</taxon>
        <taxon>Hexacorallia</taxon>
        <taxon>Actiniaria</taxon>
        <taxon>Edwardsiidae</taxon>
        <taxon>Nematostella</taxon>
    </lineage>
</organism>
<dbReference type="FunFam" id="2.60.40.10:FF:000189">
    <property type="entry name" value="Neogenin isoform 3"/>
    <property type="match status" value="1"/>
</dbReference>
<dbReference type="PANTHER" id="PTHR10075:SF14">
    <property type="entry name" value="CELL ADHESION MOLECULE DSCAM2-RELATED"/>
    <property type="match status" value="1"/>
</dbReference>
<dbReference type="EMBL" id="DS476739">
    <property type="protein sequence ID" value="EDO26127.1"/>
    <property type="molecule type" value="Genomic_DNA"/>
</dbReference>
<dbReference type="SMART" id="SM00409">
    <property type="entry name" value="IG"/>
    <property type="match status" value="1"/>
</dbReference>
<evidence type="ECO:0000256" key="1">
    <source>
        <dbReference type="ARBA" id="ARBA00022737"/>
    </source>
</evidence>
<dbReference type="Pfam" id="PF13927">
    <property type="entry name" value="Ig_3"/>
    <property type="match status" value="1"/>
</dbReference>
<dbReference type="InterPro" id="IPR003599">
    <property type="entry name" value="Ig_sub"/>
</dbReference>
<accession>A7TCT6</accession>
<evidence type="ECO:0000256" key="2">
    <source>
        <dbReference type="ARBA" id="ARBA00023157"/>
    </source>
</evidence>
<proteinExistence type="predicted"/>
<dbReference type="eggNOG" id="KOG4222">
    <property type="taxonomic scope" value="Eukaryota"/>
</dbReference>
<dbReference type="STRING" id="45351.A7TCT6"/>
<name>A7TCT6_NEMVE</name>
<evidence type="ECO:0000313" key="5">
    <source>
        <dbReference type="EMBL" id="EDO26127.1"/>
    </source>
</evidence>
<dbReference type="InterPro" id="IPR036179">
    <property type="entry name" value="Ig-like_dom_sf"/>
</dbReference>
<dbReference type="Gene3D" id="2.60.40.10">
    <property type="entry name" value="Immunoglobulins"/>
    <property type="match status" value="1"/>
</dbReference>
<feature type="domain" description="Ig-like" evidence="4">
    <location>
        <begin position="1"/>
        <end position="88"/>
    </location>
</feature>
<dbReference type="OMA" id="DSPFDAK"/>
<dbReference type="InterPro" id="IPR007110">
    <property type="entry name" value="Ig-like_dom"/>
</dbReference>
<dbReference type="InParanoid" id="A7TCT6"/>
<dbReference type="HOGENOM" id="CLU_145026_2_1_1"/>